<organism evidence="2 3">
    <name type="scientific">Cellulomonas rhizosphaerae</name>
    <dbReference type="NCBI Taxonomy" id="2293719"/>
    <lineage>
        <taxon>Bacteria</taxon>
        <taxon>Bacillati</taxon>
        <taxon>Actinomycetota</taxon>
        <taxon>Actinomycetes</taxon>
        <taxon>Micrococcales</taxon>
        <taxon>Cellulomonadaceae</taxon>
        <taxon>Cellulomonas</taxon>
    </lineage>
</organism>
<proteinExistence type="predicted"/>
<keyword evidence="1" id="KW-0472">Membrane</keyword>
<dbReference type="Pfam" id="PF19545">
    <property type="entry name" value="DUF6069"/>
    <property type="match status" value="1"/>
</dbReference>
<dbReference type="AlphaFoldDB" id="A0A413RJ07"/>
<keyword evidence="1" id="KW-1133">Transmembrane helix</keyword>
<protein>
    <submittedName>
        <fullName evidence="2">Uncharacterized protein</fullName>
    </submittedName>
</protein>
<gene>
    <name evidence="2" type="ORF">D1825_14295</name>
</gene>
<reference evidence="2 3" key="1">
    <citation type="submission" date="2018-08" db="EMBL/GenBank/DDBJ databases">
        <title>Cellulomonas rhizosphaerae sp. nov., a novel actinomycete isolated from soil.</title>
        <authorList>
            <person name="Tian Y."/>
        </authorList>
    </citation>
    <scope>NUCLEOTIDE SEQUENCE [LARGE SCALE GENOMIC DNA]</scope>
    <source>
        <strain evidence="2 3">NEAU-TCZ24</strain>
    </source>
</reference>
<accession>A0A413RJ07</accession>
<feature type="transmembrane region" description="Helical" evidence="1">
    <location>
        <begin position="78"/>
        <end position="97"/>
    </location>
</feature>
<comment type="caution">
    <text evidence="2">The sequence shown here is derived from an EMBL/GenBank/DDBJ whole genome shotgun (WGS) entry which is preliminary data.</text>
</comment>
<keyword evidence="1" id="KW-0812">Transmembrane</keyword>
<evidence type="ECO:0000313" key="3">
    <source>
        <dbReference type="Proteomes" id="UP000283374"/>
    </source>
</evidence>
<dbReference type="EMBL" id="QWKP01000214">
    <property type="protein sequence ID" value="RHA38439.1"/>
    <property type="molecule type" value="Genomic_DNA"/>
</dbReference>
<dbReference type="InterPro" id="IPR045713">
    <property type="entry name" value="DUF6069"/>
</dbReference>
<sequence length="145" mass="14611">MRPVPVWSVVLAAPLGALAVWAVAVPVLGVELAVPGSTVGPAAVVVLAALVVLAAWPVRTLFARRADRVGLDPCAAPVGWRVTCGVILAVSLLGPLGASSAGAAITLSVMHGVVGAIVVGGLDPRHARRASTLSRTPVREKAPTR</sequence>
<dbReference type="RefSeq" id="WP_118768083.1">
    <property type="nucleotide sequence ID" value="NZ_QWKP01000214.1"/>
</dbReference>
<dbReference type="OrthoDB" id="9851728at2"/>
<name>A0A413RJ07_9CELL</name>
<keyword evidence="3" id="KW-1185">Reference proteome</keyword>
<dbReference type="Proteomes" id="UP000283374">
    <property type="component" value="Unassembled WGS sequence"/>
</dbReference>
<evidence type="ECO:0000256" key="1">
    <source>
        <dbReference type="SAM" id="Phobius"/>
    </source>
</evidence>
<feature type="transmembrane region" description="Helical" evidence="1">
    <location>
        <begin position="39"/>
        <end position="58"/>
    </location>
</feature>
<feature type="transmembrane region" description="Helical" evidence="1">
    <location>
        <begin position="103"/>
        <end position="122"/>
    </location>
</feature>
<evidence type="ECO:0000313" key="2">
    <source>
        <dbReference type="EMBL" id="RHA38439.1"/>
    </source>
</evidence>